<dbReference type="Proteomes" id="UP001159042">
    <property type="component" value="Unassembled WGS sequence"/>
</dbReference>
<gene>
    <name evidence="1" type="ORF">NQ315_000048</name>
</gene>
<dbReference type="InterPro" id="IPR036397">
    <property type="entry name" value="RNaseH_sf"/>
</dbReference>
<dbReference type="Gene3D" id="3.30.420.10">
    <property type="entry name" value="Ribonuclease H-like superfamily/Ribonuclease H"/>
    <property type="match status" value="1"/>
</dbReference>
<sequence length="106" mass="11615">MVRSQSVAGGEGDKRGGIFNGAYSRKKLVHDQGTEFASATVSRFCNTHGVAIENQRANPVERKVQELKNLLRVYLQNKPATLWDLYLPQALACTRARRNAATGGIA</sequence>
<organism evidence="1 2">
    <name type="scientific">Exocentrus adspersus</name>
    <dbReference type="NCBI Taxonomy" id="1586481"/>
    <lineage>
        <taxon>Eukaryota</taxon>
        <taxon>Metazoa</taxon>
        <taxon>Ecdysozoa</taxon>
        <taxon>Arthropoda</taxon>
        <taxon>Hexapoda</taxon>
        <taxon>Insecta</taxon>
        <taxon>Pterygota</taxon>
        <taxon>Neoptera</taxon>
        <taxon>Endopterygota</taxon>
        <taxon>Coleoptera</taxon>
        <taxon>Polyphaga</taxon>
        <taxon>Cucujiformia</taxon>
        <taxon>Chrysomeloidea</taxon>
        <taxon>Cerambycidae</taxon>
        <taxon>Lamiinae</taxon>
        <taxon>Acanthocinini</taxon>
        <taxon>Exocentrus</taxon>
    </lineage>
</organism>
<dbReference type="EMBL" id="JANEYG010000106">
    <property type="protein sequence ID" value="KAJ8912990.1"/>
    <property type="molecule type" value="Genomic_DNA"/>
</dbReference>
<dbReference type="SUPFAM" id="SSF53098">
    <property type="entry name" value="Ribonuclease H-like"/>
    <property type="match status" value="1"/>
</dbReference>
<dbReference type="GO" id="GO:0003676">
    <property type="term" value="F:nucleic acid binding"/>
    <property type="evidence" value="ECO:0007669"/>
    <property type="project" value="InterPro"/>
</dbReference>
<accession>A0AAV8VFS6</accession>
<protein>
    <recommendedName>
        <fullName evidence="3">Integrase catalytic domain-containing protein</fullName>
    </recommendedName>
</protein>
<evidence type="ECO:0000313" key="2">
    <source>
        <dbReference type="Proteomes" id="UP001159042"/>
    </source>
</evidence>
<evidence type="ECO:0008006" key="3">
    <source>
        <dbReference type="Google" id="ProtNLM"/>
    </source>
</evidence>
<dbReference type="AlphaFoldDB" id="A0AAV8VFS6"/>
<proteinExistence type="predicted"/>
<reference evidence="1 2" key="1">
    <citation type="journal article" date="2023" name="Insect Mol. Biol.">
        <title>Genome sequencing provides insights into the evolution of gene families encoding plant cell wall-degrading enzymes in longhorned beetles.</title>
        <authorList>
            <person name="Shin N.R."/>
            <person name="Okamura Y."/>
            <person name="Kirsch R."/>
            <person name="Pauchet Y."/>
        </authorList>
    </citation>
    <scope>NUCLEOTIDE SEQUENCE [LARGE SCALE GENOMIC DNA]</scope>
    <source>
        <strain evidence="1">EAD_L_NR</strain>
    </source>
</reference>
<dbReference type="InterPro" id="IPR012337">
    <property type="entry name" value="RNaseH-like_sf"/>
</dbReference>
<evidence type="ECO:0000313" key="1">
    <source>
        <dbReference type="EMBL" id="KAJ8912990.1"/>
    </source>
</evidence>
<comment type="caution">
    <text evidence="1">The sequence shown here is derived from an EMBL/GenBank/DDBJ whole genome shotgun (WGS) entry which is preliminary data.</text>
</comment>
<keyword evidence="2" id="KW-1185">Reference proteome</keyword>
<name>A0AAV8VFS6_9CUCU</name>